<evidence type="ECO:0000259" key="1">
    <source>
        <dbReference type="PROSITE" id="PS50801"/>
    </source>
</evidence>
<dbReference type="InterPro" id="IPR058548">
    <property type="entry name" value="MlaB-like_STAS"/>
</dbReference>
<keyword evidence="3" id="KW-1185">Reference proteome</keyword>
<name>A0ABW1ZWC1_9GAMM</name>
<feature type="domain" description="STAS" evidence="1">
    <location>
        <begin position="13"/>
        <end position="98"/>
    </location>
</feature>
<dbReference type="EMBL" id="JBHSWE010000001">
    <property type="protein sequence ID" value="MFC6669481.1"/>
    <property type="molecule type" value="Genomic_DNA"/>
</dbReference>
<sequence>MEAFVEVREPDQLRLSGDLRFATVVAIRERLEQLIATGSPTCVVDFSAVKSADSSALSLWLCCRREAQRQGVVLEAREVPAELMSVARLVGLEHIFPA</sequence>
<dbReference type="Gene3D" id="3.30.750.24">
    <property type="entry name" value="STAS domain"/>
    <property type="match status" value="1"/>
</dbReference>
<dbReference type="Pfam" id="PF13466">
    <property type="entry name" value="STAS_2"/>
    <property type="match status" value="1"/>
</dbReference>
<comment type="caution">
    <text evidence="2">The sequence shown here is derived from an EMBL/GenBank/DDBJ whole genome shotgun (WGS) entry which is preliminary data.</text>
</comment>
<dbReference type="RefSeq" id="WP_379908037.1">
    <property type="nucleotide sequence ID" value="NZ_JBHSWE010000001.1"/>
</dbReference>
<dbReference type="SUPFAM" id="SSF52091">
    <property type="entry name" value="SpoIIaa-like"/>
    <property type="match status" value="1"/>
</dbReference>
<dbReference type="CDD" id="cd07043">
    <property type="entry name" value="STAS_anti-anti-sigma_factors"/>
    <property type="match status" value="1"/>
</dbReference>
<dbReference type="InterPro" id="IPR036513">
    <property type="entry name" value="STAS_dom_sf"/>
</dbReference>
<protein>
    <submittedName>
        <fullName evidence="2">Lipid asymmetry maintenance protein MlaB</fullName>
    </submittedName>
</protein>
<dbReference type="Proteomes" id="UP001596422">
    <property type="component" value="Unassembled WGS sequence"/>
</dbReference>
<evidence type="ECO:0000313" key="3">
    <source>
        <dbReference type="Proteomes" id="UP001596422"/>
    </source>
</evidence>
<evidence type="ECO:0000313" key="2">
    <source>
        <dbReference type="EMBL" id="MFC6669481.1"/>
    </source>
</evidence>
<dbReference type="InterPro" id="IPR002645">
    <property type="entry name" value="STAS_dom"/>
</dbReference>
<accession>A0ABW1ZWC1</accession>
<gene>
    <name evidence="2" type="ORF">ACFQDL_04755</name>
</gene>
<dbReference type="PROSITE" id="PS50801">
    <property type="entry name" value="STAS"/>
    <property type="match status" value="1"/>
</dbReference>
<organism evidence="2 3">
    <name type="scientific">Marinobacterium aestuariivivens</name>
    <dbReference type="NCBI Taxonomy" id="1698799"/>
    <lineage>
        <taxon>Bacteria</taxon>
        <taxon>Pseudomonadati</taxon>
        <taxon>Pseudomonadota</taxon>
        <taxon>Gammaproteobacteria</taxon>
        <taxon>Oceanospirillales</taxon>
        <taxon>Oceanospirillaceae</taxon>
        <taxon>Marinobacterium</taxon>
    </lineage>
</organism>
<reference evidence="3" key="1">
    <citation type="journal article" date="2019" name="Int. J. Syst. Evol. Microbiol.">
        <title>The Global Catalogue of Microorganisms (GCM) 10K type strain sequencing project: providing services to taxonomists for standard genome sequencing and annotation.</title>
        <authorList>
            <consortium name="The Broad Institute Genomics Platform"/>
            <consortium name="The Broad Institute Genome Sequencing Center for Infectious Disease"/>
            <person name="Wu L."/>
            <person name="Ma J."/>
        </authorList>
    </citation>
    <scope>NUCLEOTIDE SEQUENCE [LARGE SCALE GENOMIC DNA]</scope>
    <source>
        <strain evidence="3">NBRC 111756</strain>
    </source>
</reference>
<proteinExistence type="predicted"/>